<dbReference type="PANTHER" id="PTHR13052:SF3">
    <property type="entry name" value="NUCLEAR FACTOR RELATED TO KAPPA-B-BINDING PROTEIN"/>
    <property type="match status" value="1"/>
</dbReference>
<feature type="domain" description="DEUBAD" evidence="4">
    <location>
        <begin position="157"/>
        <end position="274"/>
    </location>
</feature>
<dbReference type="InterPro" id="IPR038106">
    <property type="entry name" value="NFRKB_winged_sf"/>
</dbReference>
<dbReference type="Pfam" id="PF25793">
    <property type="entry name" value="WHD_2nd_NFRKB"/>
    <property type="match status" value="1"/>
</dbReference>
<feature type="region of interest" description="Disordered" evidence="3">
    <location>
        <begin position="1020"/>
        <end position="1039"/>
    </location>
</feature>
<feature type="region of interest" description="Disordered" evidence="3">
    <location>
        <begin position="367"/>
        <end position="401"/>
    </location>
</feature>
<dbReference type="Gene3D" id="1.10.10.2430">
    <property type="entry name" value="NFRKB winged helix-like domain"/>
    <property type="match status" value="1"/>
</dbReference>
<name>A0A914AP72_PATMI</name>
<dbReference type="PROSITE" id="PS51916">
    <property type="entry name" value="DEUBAD"/>
    <property type="match status" value="1"/>
</dbReference>
<sequence length="1474" mass="159711">MATRDVVASDDPDARRDQELLESAMTRQLSVSLGRRISLDDLNENSQNETVVVDSPQNGEVDVVTVDNCPEEDASLTARKMFPTSPQPEMPRPASRHKNTSSPARHQSPARASRSPKASWPSPRSSHSSPGRGDAPTVNKNRRFEACILNKAKVWLPLELIEQPKIFHQVVSLETWNNVLSQEDRERLSKMLPEFPESDSEEKTETLRRLFAGENLKFGNPVRKLQKDLRAGYLYLDVFKHKRALRQAKYREYKHQQELRCHRMLKEVLISRQELLEAAQFTAPDEPFKVKRPRPLTIQKDLDGVVTKKYRKILKECRIECGELYTSDEDDDVSVARDKTPSKKRSSAWYEAPSDIVLPKFTPRVQSTFDHKPINPQVGSNQDGSPDDRDDAAILPSAPDSPLQLSEAAYMDIIDKHQRRRDAGMDHFELDASNITMEDVMTRTFSTQNSPIVPSRDFRAKSMPLSQKRKAKVKDKLAKKRKKGRPPKATTPISVVSLESRTSLATTESSGSLSTNQEGPTVVVDAGKDEDMGNVQSSPKSMLYPNFFSFLRDTLRESPDGHMTLAELQAHTETWQTAPVSALNVWFMLVSSWSTALGSMLKFLIGELPSMPIKAPMVEYNDVVHMWGWIGEGRDSDEQLTILFKQWLTAVLEDKPTPPEIERQASPTVPSPIKVRTDFVVRPSTIEEKALFRAQEHERYEQPHKAYTYRMHGYKSVVGPVKGVYGKETSLNKAREHSLLVSDRPPYVTILSLVRDAVARLPNGEGTRAEVCELLKDSKFLADATDNQINTVVSGALDRLHYEKDPCVKYDGNRKLWIYLHRNRSEEEFERLHLEQAVTIKAKRTIQKQPKPMHRAKPVIKDMQLFHQAGRPPSAMSDTSNDSIISVGMGLETPSPSRSPGSSSISPHSFAKSPASSTTQSPISSLLGGKAGPRGTKAPAALQPQVFQRHLSSPVAVSGSHAFSSQVQALLTHAAMPSVLVPSSSAASSEAGPYQSGNSLIKAQLLAPRGFVAQLASQQLGASPQKSSQPVMRSVTSTPQMTAVPVPSLMMGQLLSHPEQAQQLSTESPGRKSNTLSTSKPGMPPSTNQPITLTLTGANAIADTSKTQPSSTIPAALAFHSKPGTLPVNVTLTLKGATEEKKTATGGGSSRGHGGKTKLPTVGGLLAGLGMSLEGVSTPRAGRKPSTKSKSPPRASAAKIASSQSPSPASRRKSQPRADAPVQDQVITLQAATSATLVPPQKGSLLTSPMFLGNIPAGVHQPSASGLIFQPQSGSSSTQPTTTPSSKKTPVFTASQASAMRTLTSLASQQTLQGKAHSDGTSIAASHPAHAELPSIPMSLLMASAGPQGGTAGQGVKAVSVVGSLGHSLPQGTIPLITNPLLSTGIPASLTPGKGVILQVPIGSKRVSTIPATLSKQKCAAPVILTSSTLTSSLMTPMVTKGSSSTSKNQAEKPVQESKEGSVKETHTKEAVKE</sequence>
<dbReference type="PANTHER" id="PTHR13052">
    <property type="entry name" value="NFRKB-RELATED"/>
    <property type="match status" value="1"/>
</dbReference>
<dbReference type="InterPro" id="IPR057748">
    <property type="entry name" value="NFRKB_WH_2"/>
</dbReference>
<accession>A0A914AP72</accession>
<dbReference type="RefSeq" id="XP_038065547.1">
    <property type="nucleotide sequence ID" value="XM_038209619.1"/>
</dbReference>
<feature type="compositionally biased region" description="Polar residues" evidence="3">
    <location>
        <begin position="1059"/>
        <end position="1091"/>
    </location>
</feature>
<protein>
    <recommendedName>
        <fullName evidence="4">DEUBAD domain-containing protein</fullName>
    </recommendedName>
</protein>
<keyword evidence="2" id="KW-0539">Nucleus</keyword>
<feature type="compositionally biased region" description="Low complexity" evidence="3">
    <location>
        <begin position="894"/>
        <end position="909"/>
    </location>
</feature>
<dbReference type="GeneID" id="119735720"/>
<dbReference type="InterPro" id="IPR044867">
    <property type="entry name" value="DEUBAD_dom"/>
</dbReference>
<dbReference type="CTD" id="4798"/>
<keyword evidence="6" id="KW-1185">Reference proteome</keyword>
<dbReference type="Pfam" id="PF14465">
    <property type="entry name" value="WHD_1st_NFRKB"/>
    <property type="match status" value="1"/>
</dbReference>
<feature type="compositionally biased region" description="Low complexity" evidence="3">
    <location>
        <begin position="1270"/>
        <end position="1290"/>
    </location>
</feature>
<feature type="region of interest" description="Disordered" evidence="3">
    <location>
        <begin position="1058"/>
        <end position="1091"/>
    </location>
</feature>
<feature type="compositionally biased region" description="Basic residues" evidence="3">
    <location>
        <begin position="467"/>
        <end position="486"/>
    </location>
</feature>
<dbReference type="CDD" id="cd21865">
    <property type="entry name" value="DEUBAD_NFRKB"/>
    <property type="match status" value="1"/>
</dbReference>
<evidence type="ECO:0000256" key="3">
    <source>
        <dbReference type="SAM" id="MobiDB-lite"/>
    </source>
</evidence>
<evidence type="ECO:0000313" key="5">
    <source>
        <dbReference type="EnsemblMetazoa" id="XP_038065547.1"/>
    </source>
</evidence>
<feature type="region of interest" description="Disordered" evidence="3">
    <location>
        <begin position="1263"/>
        <end position="1291"/>
    </location>
</feature>
<dbReference type="OrthoDB" id="70874at2759"/>
<feature type="compositionally biased region" description="Low complexity" evidence="3">
    <location>
        <begin position="1194"/>
        <end position="1209"/>
    </location>
</feature>
<dbReference type="EnsemblMetazoa" id="XM_038209618.1">
    <property type="protein sequence ID" value="XP_038065546.1"/>
    <property type="gene ID" value="LOC119735720"/>
</dbReference>
<organism evidence="5 6">
    <name type="scientific">Patiria miniata</name>
    <name type="common">Bat star</name>
    <name type="synonym">Asterina miniata</name>
    <dbReference type="NCBI Taxonomy" id="46514"/>
    <lineage>
        <taxon>Eukaryota</taxon>
        <taxon>Metazoa</taxon>
        <taxon>Echinodermata</taxon>
        <taxon>Eleutherozoa</taxon>
        <taxon>Asterozoa</taxon>
        <taxon>Asteroidea</taxon>
        <taxon>Valvatacea</taxon>
        <taxon>Valvatida</taxon>
        <taxon>Asterinidae</taxon>
        <taxon>Patiria</taxon>
    </lineage>
</organism>
<feature type="region of interest" description="Disordered" evidence="3">
    <location>
        <begin position="446"/>
        <end position="528"/>
    </location>
</feature>
<dbReference type="InterPro" id="IPR025220">
    <property type="entry name" value="NFRKB_WH_1"/>
</dbReference>
<evidence type="ECO:0000259" key="4">
    <source>
        <dbReference type="PROSITE" id="PS51916"/>
    </source>
</evidence>
<feature type="compositionally biased region" description="Polar residues" evidence="3">
    <location>
        <begin position="491"/>
        <end position="519"/>
    </location>
</feature>
<feature type="region of interest" description="Disordered" evidence="3">
    <location>
        <begin position="1175"/>
        <end position="1221"/>
    </location>
</feature>
<proteinExistence type="predicted"/>
<dbReference type="Proteomes" id="UP000887568">
    <property type="component" value="Unplaced"/>
</dbReference>
<dbReference type="EnsemblMetazoa" id="XM_038209619.1">
    <property type="protein sequence ID" value="XP_038065547.1"/>
    <property type="gene ID" value="LOC119735720"/>
</dbReference>
<reference evidence="5" key="1">
    <citation type="submission" date="2022-11" db="UniProtKB">
        <authorList>
            <consortium name="EnsemblMetazoa"/>
        </authorList>
    </citation>
    <scope>IDENTIFICATION</scope>
</reference>
<dbReference type="OMA" id="WLPIELI"/>
<feature type="compositionally biased region" description="Low complexity" evidence="3">
    <location>
        <begin position="109"/>
        <end position="130"/>
    </location>
</feature>
<comment type="subcellular location">
    <subcellularLocation>
        <location evidence="1">Nucleus</location>
    </subcellularLocation>
</comment>
<feature type="region of interest" description="Disordered" evidence="3">
    <location>
        <begin position="75"/>
        <end position="138"/>
    </location>
</feature>
<evidence type="ECO:0000256" key="2">
    <source>
        <dbReference type="ARBA" id="ARBA00023242"/>
    </source>
</evidence>
<evidence type="ECO:0000256" key="1">
    <source>
        <dbReference type="ARBA" id="ARBA00004123"/>
    </source>
</evidence>
<feature type="region of interest" description="Disordered" evidence="3">
    <location>
        <begin position="1436"/>
        <end position="1474"/>
    </location>
</feature>
<feature type="region of interest" description="Disordered" evidence="3">
    <location>
        <begin position="1137"/>
        <end position="1163"/>
    </location>
</feature>
<feature type="compositionally biased region" description="Basic and acidic residues" evidence="3">
    <location>
        <begin position="1450"/>
        <end position="1474"/>
    </location>
</feature>
<dbReference type="RefSeq" id="XP_038065546.1">
    <property type="nucleotide sequence ID" value="XM_038209618.1"/>
</dbReference>
<feature type="region of interest" description="Disordered" evidence="3">
    <location>
        <begin position="869"/>
        <end position="938"/>
    </location>
</feature>
<dbReference type="GO" id="GO:0031011">
    <property type="term" value="C:Ino80 complex"/>
    <property type="evidence" value="ECO:0007669"/>
    <property type="project" value="InterPro"/>
</dbReference>
<dbReference type="GO" id="GO:0002020">
    <property type="term" value="F:protease binding"/>
    <property type="evidence" value="ECO:0007669"/>
    <property type="project" value="TreeGrafter"/>
</dbReference>
<evidence type="ECO:0000313" key="6">
    <source>
        <dbReference type="Proteomes" id="UP000887568"/>
    </source>
</evidence>
<feature type="compositionally biased region" description="Polar residues" evidence="3">
    <location>
        <begin position="914"/>
        <end position="924"/>
    </location>
</feature>
<dbReference type="InterPro" id="IPR024867">
    <property type="entry name" value="NFRKB"/>
</dbReference>